<dbReference type="Pfam" id="PF02984">
    <property type="entry name" value="Cyclin_C"/>
    <property type="match status" value="1"/>
</dbReference>
<comment type="caution">
    <text evidence="9">The sequence shown here is derived from an EMBL/GenBank/DDBJ whole genome shotgun (WGS) entry which is preliminary data.</text>
</comment>
<evidence type="ECO:0000313" key="10">
    <source>
        <dbReference type="Proteomes" id="UP001454036"/>
    </source>
</evidence>
<dbReference type="FunFam" id="1.10.472.10:FF:000091">
    <property type="entry name" value="putative cyclin-B3-1 isoform X3"/>
    <property type="match status" value="1"/>
</dbReference>
<evidence type="ECO:0000259" key="8">
    <source>
        <dbReference type="SMART" id="SM01332"/>
    </source>
</evidence>
<reference evidence="9 10" key="1">
    <citation type="submission" date="2024-01" db="EMBL/GenBank/DDBJ databases">
        <title>The complete chloroplast genome sequence of Lithospermum erythrorhizon: insights into the phylogenetic relationship among Boraginaceae species and the maternal lineages of purple gromwells.</title>
        <authorList>
            <person name="Okada T."/>
            <person name="Watanabe K."/>
        </authorList>
    </citation>
    <scope>NUCLEOTIDE SEQUENCE [LARGE SCALE GENOMIC DNA]</scope>
</reference>
<dbReference type="InterPro" id="IPR039361">
    <property type="entry name" value="Cyclin"/>
</dbReference>
<sequence>MVAVKGKSSSFTNQIVQETKTSKNVSRGRSFKVHSETGKVRSLSSKESIKLEAKKSLPPNASRNTVGALDMKAKVGTAIISEKTKSKHEGSVNLRSTRKALADISNVKRNVVETKLRNKAKIVSSMGPDIKIGKPSMGETRRGQAQTSNSSYSLRNADNKDMKTTSVVQKSKAQGSAFVTTASRTSGRNPLHQTRSSLPLKPVNAFVTTASRTSGRNPLHQTRSSLPLKSVNKVAASDANKGSAESLEEGRPKYAFPVKPKVGRYAVPPQATHSRRSFLGYRASDGFLLMASSHQAKVDSGLSSMKSTKISKIDCASHDQQNKKLKDKKRGTMIIPSVSKSQRKLKSSVSNKLTLRSSILSNEAENARQVSVSDHITSDVSVADQSAEMQTSSGCKSMLDISLENSSRTKSLRRKSFTSSLMEKPKLFGEVTKRETLPNIYDDRNHLEVAEYVDDLYHYYWVMEAHVQPLKNYMQIQTEISAQMRAILVNWLIEVHLKFDLMQETLFLMVTLLDQYLSVAVVKKNELQLVALTALLLASKYEDFWHPRVMDLIGISAQSYTRQQILQMEREFLRKLKFRLNMPTPYVFMLRFLKAAQSNEKFEHLAFYLIELCLVQHEAVNYRPSMLCASAIYLARNTLQLIPPWTPLLVEHAHYQISEIRECAEMMLKVHQAARSSQLKVTYEKYMRSDHSRVAAIEPLDVLPI</sequence>
<feature type="compositionally biased region" description="Polar residues" evidence="6">
    <location>
        <begin position="143"/>
        <end position="156"/>
    </location>
</feature>
<dbReference type="Pfam" id="PF00134">
    <property type="entry name" value="Cyclin_N"/>
    <property type="match status" value="1"/>
</dbReference>
<evidence type="ECO:0000256" key="3">
    <source>
        <dbReference type="ARBA" id="ARBA00023127"/>
    </source>
</evidence>
<evidence type="ECO:0000256" key="2">
    <source>
        <dbReference type="ARBA" id="ARBA00022618"/>
    </source>
</evidence>
<feature type="compositionally biased region" description="Polar residues" evidence="6">
    <location>
        <begin position="164"/>
        <end position="197"/>
    </location>
</feature>
<keyword evidence="3 5" id="KW-0195">Cyclin</keyword>
<keyword evidence="2" id="KW-0132">Cell division</keyword>
<accession>A0AAV3QYG6</accession>
<evidence type="ECO:0000259" key="7">
    <source>
        <dbReference type="SMART" id="SM00385"/>
    </source>
</evidence>
<dbReference type="InterPro" id="IPR006671">
    <property type="entry name" value="Cyclin_N"/>
</dbReference>
<dbReference type="InterPro" id="IPR004367">
    <property type="entry name" value="Cyclin_C-dom"/>
</dbReference>
<keyword evidence="10" id="KW-1185">Reference proteome</keyword>
<evidence type="ECO:0000256" key="4">
    <source>
        <dbReference type="ARBA" id="ARBA00023306"/>
    </source>
</evidence>
<keyword evidence="4" id="KW-0131">Cell cycle</keyword>
<dbReference type="EMBL" id="BAABME010006559">
    <property type="protein sequence ID" value="GAA0168684.1"/>
    <property type="molecule type" value="Genomic_DNA"/>
</dbReference>
<feature type="domain" description="Cyclin-like" evidence="7">
    <location>
        <begin position="490"/>
        <end position="574"/>
    </location>
</feature>
<dbReference type="Proteomes" id="UP001454036">
    <property type="component" value="Unassembled WGS sequence"/>
</dbReference>
<name>A0AAV3QYG6_LITER</name>
<feature type="domain" description="Cyclin C-terminal" evidence="8">
    <location>
        <begin position="583"/>
        <end position="700"/>
    </location>
</feature>
<evidence type="ECO:0008006" key="11">
    <source>
        <dbReference type="Google" id="ProtNLM"/>
    </source>
</evidence>
<dbReference type="Gene3D" id="1.10.472.10">
    <property type="entry name" value="Cyclin-like"/>
    <property type="match status" value="2"/>
</dbReference>
<organism evidence="9 10">
    <name type="scientific">Lithospermum erythrorhizon</name>
    <name type="common">Purple gromwell</name>
    <name type="synonym">Lithospermum officinale var. erythrorhizon</name>
    <dbReference type="NCBI Taxonomy" id="34254"/>
    <lineage>
        <taxon>Eukaryota</taxon>
        <taxon>Viridiplantae</taxon>
        <taxon>Streptophyta</taxon>
        <taxon>Embryophyta</taxon>
        <taxon>Tracheophyta</taxon>
        <taxon>Spermatophyta</taxon>
        <taxon>Magnoliopsida</taxon>
        <taxon>eudicotyledons</taxon>
        <taxon>Gunneridae</taxon>
        <taxon>Pentapetalae</taxon>
        <taxon>asterids</taxon>
        <taxon>lamiids</taxon>
        <taxon>Boraginales</taxon>
        <taxon>Boraginaceae</taxon>
        <taxon>Boraginoideae</taxon>
        <taxon>Lithospermeae</taxon>
        <taxon>Lithospermum</taxon>
    </lineage>
</organism>
<evidence type="ECO:0000313" key="9">
    <source>
        <dbReference type="EMBL" id="GAA0168684.1"/>
    </source>
</evidence>
<dbReference type="AlphaFoldDB" id="A0AAV3QYG6"/>
<feature type="compositionally biased region" description="Polar residues" evidence="6">
    <location>
        <begin position="7"/>
        <end position="27"/>
    </location>
</feature>
<comment type="similarity">
    <text evidence="1">Belongs to the cyclin family. Cyclin AB subfamily.</text>
</comment>
<gene>
    <name evidence="9" type="ORF">LIER_23346</name>
</gene>
<feature type="compositionally biased region" description="Polar residues" evidence="6">
    <location>
        <begin position="206"/>
        <end position="227"/>
    </location>
</feature>
<protein>
    <recommendedName>
        <fullName evidence="11">B-like cyclin</fullName>
    </recommendedName>
</protein>
<dbReference type="PANTHER" id="PTHR10177">
    <property type="entry name" value="CYCLINS"/>
    <property type="match status" value="1"/>
</dbReference>
<dbReference type="InterPro" id="IPR013763">
    <property type="entry name" value="Cyclin-like_dom"/>
</dbReference>
<dbReference type="SMART" id="SM01332">
    <property type="entry name" value="Cyclin_C"/>
    <property type="match status" value="1"/>
</dbReference>
<feature type="domain" description="Cyclin-like" evidence="7">
    <location>
        <begin position="587"/>
        <end position="669"/>
    </location>
</feature>
<dbReference type="SMART" id="SM00385">
    <property type="entry name" value="CYCLIN"/>
    <property type="match status" value="2"/>
</dbReference>
<feature type="region of interest" description="Disordered" evidence="6">
    <location>
        <begin position="127"/>
        <end position="231"/>
    </location>
</feature>
<dbReference type="FunFam" id="1.10.472.10:FF:000057">
    <property type="entry name" value="Cyclin N-terminal domain containing 2"/>
    <property type="match status" value="1"/>
</dbReference>
<dbReference type="InterPro" id="IPR036915">
    <property type="entry name" value="Cyclin-like_sf"/>
</dbReference>
<evidence type="ECO:0000256" key="6">
    <source>
        <dbReference type="SAM" id="MobiDB-lite"/>
    </source>
</evidence>
<evidence type="ECO:0000256" key="5">
    <source>
        <dbReference type="RuleBase" id="RU000383"/>
    </source>
</evidence>
<evidence type="ECO:0000256" key="1">
    <source>
        <dbReference type="ARBA" id="ARBA00006955"/>
    </source>
</evidence>
<feature type="region of interest" description="Disordered" evidence="6">
    <location>
        <begin position="1"/>
        <end position="48"/>
    </location>
</feature>
<dbReference type="SUPFAM" id="SSF47954">
    <property type="entry name" value="Cyclin-like"/>
    <property type="match status" value="2"/>
</dbReference>
<proteinExistence type="inferred from homology"/>
<dbReference type="GO" id="GO:0051301">
    <property type="term" value="P:cell division"/>
    <property type="evidence" value="ECO:0007669"/>
    <property type="project" value="UniProtKB-KW"/>
</dbReference>